<comment type="function">
    <text evidence="5">Part of a binding-protein-dependent transport system for a sugar.</text>
</comment>
<dbReference type="Pfam" id="PF13416">
    <property type="entry name" value="SBP_bac_8"/>
    <property type="match status" value="1"/>
</dbReference>
<dbReference type="InterPro" id="IPR006059">
    <property type="entry name" value="SBP"/>
</dbReference>
<dbReference type="Gene3D" id="3.40.190.10">
    <property type="entry name" value="Periplasmic binding protein-like II"/>
    <property type="match status" value="1"/>
</dbReference>
<organism evidence="9 10">
    <name type="scientific">Candidatus Merdivicinus excrementipullorum</name>
    <dbReference type="NCBI Taxonomy" id="2840867"/>
    <lineage>
        <taxon>Bacteria</taxon>
        <taxon>Bacillati</taxon>
        <taxon>Bacillota</taxon>
        <taxon>Clostridia</taxon>
        <taxon>Eubacteriales</taxon>
        <taxon>Oscillospiraceae</taxon>
        <taxon>Oscillospiraceae incertae sedis</taxon>
        <taxon>Candidatus Merdivicinus</taxon>
    </lineage>
</organism>
<gene>
    <name evidence="9" type="ORF">IAB51_04690</name>
</gene>
<dbReference type="PANTHER" id="PTHR43649">
    <property type="entry name" value="ARABINOSE-BINDING PROTEIN-RELATED"/>
    <property type="match status" value="1"/>
</dbReference>
<evidence type="ECO:0000256" key="1">
    <source>
        <dbReference type="ARBA" id="ARBA00004196"/>
    </source>
</evidence>
<sequence length="754" mass="85152">MKLSKKQQAAVLAAALVLVAAGGTAAFLLTGKDSPKPESSLSAENSATEASQTAAEQKEPVPEGVYHEQEAQESSFYADSLYLYQGDVLWNAYSEEDYTSVAFVDSAGNQVLESPEIEMPEDAHAISALDFNGNRLDGYVENDTRVMHVFRYNEQGEVDRTVELKGLRPPTEEQPFFQMLKFLADDNYLYVIAISGITTKNLQVYDWEGNLILEYEDTQDAAIDGQGTFYSITGGTQQQTPYALLRYDLKTGEETVETPLWDFPEQVEYNRYDGRVYLATDKGVAVYYPGIRNQNDYSNGNNLRYILTAGEDTSFFSDDLRYLEDFAMAEDRSLYFNFIKMEGEGESFRSYQQIIPFTFEEGGKKEEKEPTFSITVPYANDFLKEAVIRFQKKYPEEHVEIDAAYLSEDAYWQSYDLYRDKISARLMAGDVGDIVSLSGEGLPVQNFLQSDALLDLTPYLEESGISTTLNPSILEAVEMNGATRGLPVTYQVPCLVADGALAEKLGVNLDGLDSWADVFHLLPRLKESSSETPLFNSSKNLVAWAMIDSCMPRLIDVEQKTVSLNRDWFRETLESFKAVEDDPMLAKMQDFSIMDPLMGSMFSPYDIGEGYVSDDFSRQVDSYPDGYCYLPMPGGQQFECKDVFGIAASSDNPDAAWKFLEYLYSEEIQSLHRRGIPVTQEGWEKDFLERMSYHNAPSNMEDFEAIVKGADTLKLQSEITNLFAAHFQKYLDDEETLDQMLAAAEEEIWLYLNE</sequence>
<dbReference type="SUPFAM" id="SSF101898">
    <property type="entry name" value="NHL repeat"/>
    <property type="match status" value="1"/>
</dbReference>
<comment type="similarity">
    <text evidence="2">Belongs to the bacterial solute-binding protein 1 family.</text>
</comment>
<evidence type="ECO:0000256" key="8">
    <source>
        <dbReference type="SAM" id="SignalP"/>
    </source>
</evidence>
<reference evidence="9" key="1">
    <citation type="submission" date="2020-10" db="EMBL/GenBank/DDBJ databases">
        <authorList>
            <person name="Gilroy R."/>
        </authorList>
    </citation>
    <scope>NUCLEOTIDE SEQUENCE</scope>
    <source>
        <strain evidence="9">CHK199-13235</strain>
    </source>
</reference>
<dbReference type="GO" id="GO:0030313">
    <property type="term" value="C:cell envelope"/>
    <property type="evidence" value="ECO:0007669"/>
    <property type="project" value="UniProtKB-SubCell"/>
</dbReference>
<dbReference type="PANTHER" id="PTHR43649:SF28">
    <property type="entry name" value="BINDING PROTEIN COMPONENT OF ABC SUGAR TRANSPORTER-RELATED"/>
    <property type="match status" value="1"/>
</dbReference>
<feature type="compositionally biased region" description="Basic and acidic residues" evidence="7">
    <location>
        <begin position="56"/>
        <end position="70"/>
    </location>
</feature>
<proteinExistence type="inferred from homology"/>
<evidence type="ECO:0000313" key="9">
    <source>
        <dbReference type="EMBL" id="HIS76093.1"/>
    </source>
</evidence>
<feature type="region of interest" description="Disordered" evidence="7">
    <location>
        <begin position="32"/>
        <end position="70"/>
    </location>
</feature>
<evidence type="ECO:0000256" key="2">
    <source>
        <dbReference type="ARBA" id="ARBA00008520"/>
    </source>
</evidence>
<keyword evidence="4 8" id="KW-0732">Signal</keyword>
<evidence type="ECO:0000256" key="3">
    <source>
        <dbReference type="ARBA" id="ARBA00022448"/>
    </source>
</evidence>
<feature type="signal peptide" evidence="8">
    <location>
        <begin position="1"/>
        <end position="25"/>
    </location>
</feature>
<protein>
    <recommendedName>
        <fullName evidence="6">Probable sugar-binding periplasmic protein</fullName>
    </recommendedName>
</protein>
<reference evidence="9" key="2">
    <citation type="journal article" date="2021" name="PeerJ">
        <title>Extensive microbial diversity within the chicken gut microbiome revealed by metagenomics and culture.</title>
        <authorList>
            <person name="Gilroy R."/>
            <person name="Ravi A."/>
            <person name="Getino M."/>
            <person name="Pursley I."/>
            <person name="Horton D.L."/>
            <person name="Alikhan N.F."/>
            <person name="Baker D."/>
            <person name="Gharbi K."/>
            <person name="Hall N."/>
            <person name="Watson M."/>
            <person name="Adriaenssens E.M."/>
            <person name="Foster-Nyarko E."/>
            <person name="Jarju S."/>
            <person name="Secka A."/>
            <person name="Antonio M."/>
            <person name="Oren A."/>
            <person name="Chaudhuri R.R."/>
            <person name="La Ragione R."/>
            <person name="Hildebrand F."/>
            <person name="Pallen M.J."/>
        </authorList>
    </citation>
    <scope>NUCLEOTIDE SEQUENCE</scope>
    <source>
        <strain evidence="9">CHK199-13235</strain>
    </source>
</reference>
<keyword evidence="3" id="KW-0813">Transport</keyword>
<dbReference type="SUPFAM" id="SSF53850">
    <property type="entry name" value="Periplasmic binding protein-like II"/>
    <property type="match status" value="1"/>
</dbReference>
<evidence type="ECO:0000256" key="7">
    <source>
        <dbReference type="SAM" id="MobiDB-lite"/>
    </source>
</evidence>
<evidence type="ECO:0000256" key="5">
    <source>
        <dbReference type="ARBA" id="ARBA00049629"/>
    </source>
</evidence>
<feature type="chain" id="PRO_5039570186" description="Probable sugar-binding periplasmic protein" evidence="8">
    <location>
        <begin position="26"/>
        <end position="754"/>
    </location>
</feature>
<accession>A0A9D1FLR3</accession>
<feature type="compositionally biased region" description="Polar residues" evidence="7">
    <location>
        <begin position="37"/>
        <end position="55"/>
    </location>
</feature>
<evidence type="ECO:0000256" key="4">
    <source>
        <dbReference type="ARBA" id="ARBA00022729"/>
    </source>
</evidence>
<dbReference type="InterPro" id="IPR050490">
    <property type="entry name" value="Bact_solute-bd_prot1"/>
</dbReference>
<dbReference type="AlphaFoldDB" id="A0A9D1FLR3"/>
<evidence type="ECO:0000313" key="10">
    <source>
        <dbReference type="Proteomes" id="UP000824002"/>
    </source>
</evidence>
<comment type="caution">
    <text evidence="9">The sequence shown here is derived from an EMBL/GenBank/DDBJ whole genome shotgun (WGS) entry which is preliminary data.</text>
</comment>
<evidence type="ECO:0000256" key="6">
    <source>
        <dbReference type="ARBA" id="ARBA00049753"/>
    </source>
</evidence>
<comment type="subcellular location">
    <subcellularLocation>
        <location evidence="1">Cell envelope</location>
    </subcellularLocation>
</comment>
<dbReference type="Proteomes" id="UP000824002">
    <property type="component" value="Unassembled WGS sequence"/>
</dbReference>
<dbReference type="EMBL" id="DVJP01000031">
    <property type="protein sequence ID" value="HIS76093.1"/>
    <property type="molecule type" value="Genomic_DNA"/>
</dbReference>
<name>A0A9D1FLR3_9FIRM</name>